<dbReference type="InterPro" id="IPR044287">
    <property type="entry name" value="SGS3"/>
</dbReference>
<dbReference type="Gene3D" id="3.30.70.2890">
    <property type="entry name" value="XS domain"/>
    <property type="match status" value="1"/>
</dbReference>
<dbReference type="InterPro" id="IPR038588">
    <property type="entry name" value="XS_domain_sf"/>
</dbReference>
<gene>
    <name evidence="8" type="ORF">VNO80_28378</name>
</gene>
<sequence>MAEDGADPFPQLRSVYRVSGPQSNLLNSSWLHPISDGSASRPWFSQNSAPNAWGNPNGIQKLKLVKRVNSRTGVTNNNHEQDKSNSLSPCTLACIGSETLNDSNLPPQSVLTPMLEKELNSSIGVDTTTSKDCVNDHCKSAKFLETHGENNDQIVDDKSDIVSDSDDNCSLDDIDSDTGERSHEQCKKSKWLRNFFDRLNALANEEISSQDRQWHCPACQGMPGAIDWYNGLQPLLDHSRTIQSKRVRVHRMFAETLEEESWRRRVPLTVVCEIHDRWEGLDKKVKDHEIVWPPMVIIMNTRYERDENNKWNGMGNQELLDCFRDYAAFKARHSYGPQGHRGMSVLIFEESTAGYLEAVRLHKHFKEQGRDREAWNSCQNPFIAGGKRRLYGYLASKEDLDDFNRHSRGKPHLKFEMRSYQEMVESKIKHINDDSRKLYYYKSMIAEEQIKSQVCADSFCELSEKLSLTTEENLVGRQNKEMDSEEKKFQDQIQVIQQAVAAKEIQFAKLQQAMQEKAKKTCQESAKKEDNSQKSQDKEIMQLESEREKIIKIHEEKKLGLKKKQWQERVELEKELENELTQLMDKRNYQWREVRYLWEQRKMERRKPKAVFMAFGTKGDVYPLAAIAAAFARDQNQYDVMLITHSAHESLSTHLAQKHVQFCPVSSLPVLCADQTDTEGKVESSFFLHKRKVTRDHRQECYSLIERIFGDGPSLDGDLIMINFFALEGWSLAESFCVRCIVAAPYVVPYSAPSTFESKFQIELPLLYRYLIDAPSGKVCWKDVIHWMWPLFTENWGSWRNDVLHLSPCPFTDPVTGLPTWHDRPQSPLVMYGFSKEVVECPAYWPSKVLVCGFWFLPIEWQFTCKKCRDISVLDSSGHRYAKDDLCPSHLELQNFIKTTPIFIGLSSIGSMGFLKDPYAFICVLQTVLSTTNYRFILFTAGYEPLESIVRTIATEASFEPKNWSDDCVPLCNGKLLCFSGSVPYGWLFPKCAAVIHHGGSGTTAAALQAGTPQVVCPFMLDQFYWAERMHWLGVSPEPLCRNHLLPDKNDDTSIQEAARLLSLAIHHALSSTVKARAAEVAERILLEDGVSEAIKHLKEELGLN</sequence>
<dbReference type="CDD" id="cd03784">
    <property type="entry name" value="GT1_Gtf-like"/>
    <property type="match status" value="1"/>
</dbReference>
<evidence type="ECO:0000313" key="9">
    <source>
        <dbReference type="Proteomes" id="UP001374584"/>
    </source>
</evidence>
<comment type="caution">
    <text evidence="8">The sequence shown here is derived from an EMBL/GenBank/DDBJ whole genome shotgun (WGS) entry which is preliminary data.</text>
</comment>
<dbReference type="GO" id="GO:0031047">
    <property type="term" value="P:regulatory ncRNA-mediated gene silencing"/>
    <property type="evidence" value="ECO:0007669"/>
    <property type="project" value="UniProtKB-KW"/>
</dbReference>
<keyword evidence="3" id="KW-0943">RNA-mediated gene silencing</keyword>
<dbReference type="FunFam" id="3.40.50.2000:FF:000327">
    <property type="entry name" value="Predicted protein"/>
    <property type="match status" value="1"/>
</dbReference>
<evidence type="ECO:0000256" key="1">
    <source>
        <dbReference type="ARBA" id="ARBA00022679"/>
    </source>
</evidence>
<dbReference type="Pfam" id="PF03470">
    <property type="entry name" value="zf-XS"/>
    <property type="match status" value="1"/>
</dbReference>
<dbReference type="InterPro" id="IPR010610">
    <property type="entry name" value="EryCIII-like_C"/>
</dbReference>
<reference evidence="8 9" key="1">
    <citation type="submission" date="2024-01" db="EMBL/GenBank/DDBJ databases">
        <title>The genomes of 5 underutilized Papilionoideae crops provide insights into root nodulation and disease resistanc.</title>
        <authorList>
            <person name="Jiang F."/>
        </authorList>
    </citation>
    <scope>NUCLEOTIDE SEQUENCE [LARGE SCALE GENOMIC DNA]</scope>
    <source>
        <strain evidence="8">JINMINGXINNONG_FW02</strain>
        <tissue evidence="8">Leaves</tissue>
    </source>
</reference>
<evidence type="ECO:0000256" key="3">
    <source>
        <dbReference type="ARBA" id="ARBA00023158"/>
    </source>
</evidence>
<proteinExistence type="inferred from homology"/>
<evidence type="ECO:0000313" key="8">
    <source>
        <dbReference type="EMBL" id="KAK7331641.1"/>
    </source>
</evidence>
<dbReference type="PANTHER" id="PTHR46602">
    <property type="entry name" value="PROTEIN SUPPRESSOR OF GENE SILENCING 3"/>
    <property type="match status" value="1"/>
</dbReference>
<dbReference type="FunFam" id="3.40.50.2000:FF:000275">
    <property type="entry name" value="Sterol 3-beta-glucosyltransferase"/>
    <property type="match status" value="1"/>
</dbReference>
<dbReference type="GO" id="GO:0008194">
    <property type="term" value="F:UDP-glycosyltransferase activity"/>
    <property type="evidence" value="ECO:0007669"/>
    <property type="project" value="InterPro"/>
</dbReference>
<evidence type="ECO:0000256" key="2">
    <source>
        <dbReference type="ARBA" id="ARBA00023054"/>
    </source>
</evidence>
<protein>
    <submittedName>
        <fullName evidence="8">Uncharacterized protein</fullName>
    </submittedName>
</protein>
<keyword evidence="9" id="KW-1185">Reference proteome</keyword>
<evidence type="ECO:0000259" key="5">
    <source>
        <dbReference type="Pfam" id="PF03468"/>
    </source>
</evidence>
<dbReference type="Proteomes" id="UP001374584">
    <property type="component" value="Unassembled WGS sequence"/>
</dbReference>
<dbReference type="GO" id="GO:0016758">
    <property type="term" value="F:hexosyltransferase activity"/>
    <property type="evidence" value="ECO:0007669"/>
    <property type="project" value="UniProtKB-ARBA"/>
</dbReference>
<comment type="similarity">
    <text evidence="4">Belongs to the SGS3 family.</text>
</comment>
<feature type="domain" description="XS" evidence="5">
    <location>
        <begin position="287"/>
        <end position="401"/>
    </location>
</feature>
<keyword evidence="2" id="KW-0175">Coiled coil</keyword>
<accession>A0AAN9QDY0</accession>
<dbReference type="Pfam" id="PF06722">
    <property type="entry name" value="EryCIII-like_C"/>
    <property type="match status" value="1"/>
</dbReference>
<evidence type="ECO:0000259" key="7">
    <source>
        <dbReference type="Pfam" id="PF06722"/>
    </source>
</evidence>
<dbReference type="InterPro" id="IPR002213">
    <property type="entry name" value="UDP_glucos_trans"/>
</dbReference>
<dbReference type="InterPro" id="IPR005381">
    <property type="entry name" value="Znf-XS_domain"/>
</dbReference>
<dbReference type="SUPFAM" id="SSF53756">
    <property type="entry name" value="UDP-Glycosyltransferase/glycogen phosphorylase"/>
    <property type="match status" value="1"/>
</dbReference>
<name>A0AAN9QDY0_PHACN</name>
<dbReference type="EMBL" id="JAYMYR010000011">
    <property type="protein sequence ID" value="KAK7331641.1"/>
    <property type="molecule type" value="Genomic_DNA"/>
</dbReference>
<dbReference type="InterPro" id="IPR005380">
    <property type="entry name" value="XS_domain"/>
</dbReference>
<dbReference type="CDD" id="cd12266">
    <property type="entry name" value="RRM_like_XS"/>
    <property type="match status" value="1"/>
</dbReference>
<organism evidence="8 9">
    <name type="scientific">Phaseolus coccineus</name>
    <name type="common">Scarlet runner bean</name>
    <name type="synonym">Phaseolus multiflorus</name>
    <dbReference type="NCBI Taxonomy" id="3886"/>
    <lineage>
        <taxon>Eukaryota</taxon>
        <taxon>Viridiplantae</taxon>
        <taxon>Streptophyta</taxon>
        <taxon>Embryophyta</taxon>
        <taxon>Tracheophyta</taxon>
        <taxon>Spermatophyta</taxon>
        <taxon>Magnoliopsida</taxon>
        <taxon>eudicotyledons</taxon>
        <taxon>Gunneridae</taxon>
        <taxon>Pentapetalae</taxon>
        <taxon>rosids</taxon>
        <taxon>fabids</taxon>
        <taxon>Fabales</taxon>
        <taxon>Fabaceae</taxon>
        <taxon>Papilionoideae</taxon>
        <taxon>50 kb inversion clade</taxon>
        <taxon>NPAAA clade</taxon>
        <taxon>indigoferoid/millettioid clade</taxon>
        <taxon>Phaseoleae</taxon>
        <taxon>Phaseolus</taxon>
    </lineage>
</organism>
<dbReference type="AlphaFoldDB" id="A0AAN9QDY0"/>
<keyword evidence="1" id="KW-0808">Transferase</keyword>
<dbReference type="GO" id="GO:0051607">
    <property type="term" value="P:defense response to virus"/>
    <property type="evidence" value="ECO:0007669"/>
    <property type="project" value="InterPro"/>
</dbReference>
<evidence type="ECO:0000259" key="6">
    <source>
        <dbReference type="Pfam" id="PF03470"/>
    </source>
</evidence>
<evidence type="ECO:0000256" key="4">
    <source>
        <dbReference type="ARBA" id="ARBA00024022"/>
    </source>
</evidence>
<feature type="domain" description="Zinc finger-XS" evidence="6">
    <location>
        <begin position="216"/>
        <end position="253"/>
    </location>
</feature>
<dbReference type="PANTHER" id="PTHR46602:SF6">
    <property type="entry name" value="XS DOMAIN-CONTAINING PROTEIN-RELATED"/>
    <property type="match status" value="1"/>
</dbReference>
<feature type="domain" description="Erythromycin biosynthesis protein CIII-like C-terminal" evidence="7">
    <location>
        <begin position="981"/>
        <end position="1036"/>
    </location>
</feature>
<dbReference type="Gene3D" id="3.40.50.2000">
    <property type="entry name" value="Glycogen Phosphorylase B"/>
    <property type="match status" value="2"/>
</dbReference>
<dbReference type="Pfam" id="PF03468">
    <property type="entry name" value="XS"/>
    <property type="match status" value="1"/>
</dbReference>